<gene>
    <name evidence="9" type="ORF">AX774_g2597</name>
</gene>
<dbReference type="OrthoDB" id="276422at2759"/>
<keyword evidence="5" id="KW-0548">Nucleotidyltransferase</keyword>
<dbReference type="EC" id="2.7.7.6" evidence="2"/>
<dbReference type="Pfam" id="PF14700">
    <property type="entry name" value="RPOL_N"/>
    <property type="match status" value="1"/>
</dbReference>
<evidence type="ECO:0000313" key="9">
    <source>
        <dbReference type="EMBL" id="OMH83899.1"/>
    </source>
</evidence>
<dbReference type="InterPro" id="IPR029262">
    <property type="entry name" value="RPOL_N"/>
</dbReference>
<keyword evidence="10" id="KW-1185">Reference proteome</keyword>
<dbReference type="AlphaFoldDB" id="A0A1R1PSJ5"/>
<dbReference type="Proteomes" id="UP000188320">
    <property type="component" value="Unassembled WGS sequence"/>
</dbReference>
<evidence type="ECO:0000256" key="3">
    <source>
        <dbReference type="ARBA" id="ARBA00022478"/>
    </source>
</evidence>
<feature type="non-terminal residue" evidence="9">
    <location>
        <position position="678"/>
    </location>
</feature>
<dbReference type="SMART" id="SM01311">
    <property type="entry name" value="RPOL_N"/>
    <property type="match status" value="1"/>
</dbReference>
<evidence type="ECO:0000256" key="4">
    <source>
        <dbReference type="ARBA" id="ARBA00022679"/>
    </source>
</evidence>
<dbReference type="Gene3D" id="1.10.1320.10">
    <property type="entry name" value="DNA-directed RNA polymerase, N-terminal domain"/>
    <property type="match status" value="1"/>
</dbReference>
<dbReference type="SUPFAM" id="SSF56672">
    <property type="entry name" value="DNA/RNA polymerases"/>
    <property type="match status" value="1"/>
</dbReference>
<dbReference type="InterPro" id="IPR002092">
    <property type="entry name" value="DNA-dir_Rpol_phage-type"/>
</dbReference>
<comment type="caution">
    <text evidence="9">The sequence shown here is derived from an EMBL/GenBank/DDBJ whole genome shotgun (WGS) entry which is preliminary data.</text>
</comment>
<sequence>MQKEYGITPNYNTFALLIKGYMRSRLDNVVKLLVEEFEKQGNKVEQLVLSPYLSDEEFDRLESITSGKFKNRMGVLNDIALETFLDQGSNNTNELQELKEAEQSVRKEQERMNIGNMNEKQNDTATHNKDGLLKDAESDTLGIKMLKRMLNPLEEGELTDYEKQLRLEHEANEASAHRYEVETSSYRDGELQKRRPAIQKYVSEWIPQVVEQIEAELALCKDEGLMLTPEDRERAVYAPFLRLLPPEQIANITIMETFRMVMARSNVRDNMIPDGSAKMTRVIMTLGTALRTQYHMMELQKKKNSHLLQRGLDLQGLSVSGKLFNMAVRKAQSKVEAGLAKSDWVGEWPRATTVKLGAMLVGILLKVAKIEVTELNEETGQTERKKVPAFEHSFWLSNGYRHGIIKMHLELTSIMARSSYTRILSARHLPMIVPPKPWLSYNIGGYLSFSSLCMRIHNNVEHQKYIKHLSEQGKLGTVLAGLDVLGLTKWAINKRVFTVVRDVWNSGKSLADIPPLELTESEPQRKFAVDVIPAEKFATLSEEQKTTEQQRLDAQYRQAVTDYRRKKANNHSLRCDVNYKVEIAQAFLDRPMYFPHNFDFRGRAYPLPPFFNQMGNDLCRGLITFYDGKKLGARGMFWLKVHLANTYGFDKFSHTDRVKFCDDNWDNIRDSALHPLDG</sequence>
<keyword evidence="4" id="KW-0808">Transferase</keyword>
<comment type="similarity">
    <text evidence="1">Belongs to the phage and mitochondrial RNA polymerase family.</text>
</comment>
<dbReference type="GO" id="GO:0006390">
    <property type="term" value="P:mitochondrial transcription"/>
    <property type="evidence" value="ECO:0007669"/>
    <property type="project" value="TreeGrafter"/>
</dbReference>
<comment type="catalytic activity">
    <reaction evidence="7">
        <text>RNA(n) + a ribonucleoside 5'-triphosphate = RNA(n+1) + diphosphate</text>
        <dbReference type="Rhea" id="RHEA:21248"/>
        <dbReference type="Rhea" id="RHEA-COMP:14527"/>
        <dbReference type="Rhea" id="RHEA-COMP:17342"/>
        <dbReference type="ChEBI" id="CHEBI:33019"/>
        <dbReference type="ChEBI" id="CHEBI:61557"/>
        <dbReference type="ChEBI" id="CHEBI:140395"/>
        <dbReference type="EC" id="2.7.7.6"/>
    </reaction>
</comment>
<proteinExistence type="inferred from homology"/>
<dbReference type="EMBL" id="LSSK01000291">
    <property type="protein sequence ID" value="OMH83899.1"/>
    <property type="molecule type" value="Genomic_DNA"/>
</dbReference>
<organism evidence="9 10">
    <name type="scientific">Zancudomyces culisetae</name>
    <name type="common">Gut fungus</name>
    <name type="synonym">Smittium culisetae</name>
    <dbReference type="NCBI Taxonomy" id="1213189"/>
    <lineage>
        <taxon>Eukaryota</taxon>
        <taxon>Fungi</taxon>
        <taxon>Fungi incertae sedis</taxon>
        <taxon>Zoopagomycota</taxon>
        <taxon>Kickxellomycotina</taxon>
        <taxon>Harpellomycetes</taxon>
        <taxon>Harpellales</taxon>
        <taxon>Legeriomycetaceae</taxon>
        <taxon>Zancudomyces</taxon>
    </lineage>
</organism>
<protein>
    <recommendedName>
        <fullName evidence="2">DNA-directed RNA polymerase</fullName>
        <ecNumber evidence="2">2.7.7.6</ecNumber>
    </recommendedName>
</protein>
<feature type="domain" description="DNA-directed RNA polymerase N-terminal" evidence="8">
    <location>
        <begin position="162"/>
        <end position="487"/>
    </location>
</feature>
<evidence type="ECO:0000256" key="1">
    <source>
        <dbReference type="ARBA" id="ARBA00009493"/>
    </source>
</evidence>
<dbReference type="InterPro" id="IPR037159">
    <property type="entry name" value="RNA_POL_N_sf"/>
</dbReference>
<evidence type="ECO:0000256" key="6">
    <source>
        <dbReference type="ARBA" id="ARBA00023163"/>
    </source>
</evidence>
<keyword evidence="6" id="KW-0804">Transcription</keyword>
<dbReference type="GO" id="GO:0003899">
    <property type="term" value="F:DNA-directed RNA polymerase activity"/>
    <property type="evidence" value="ECO:0007669"/>
    <property type="project" value="UniProtKB-EC"/>
</dbReference>
<keyword evidence="3 9" id="KW-0240">DNA-directed RNA polymerase</keyword>
<evidence type="ECO:0000256" key="7">
    <source>
        <dbReference type="ARBA" id="ARBA00048552"/>
    </source>
</evidence>
<name>A0A1R1PSJ5_ZANCU</name>
<dbReference type="Gene3D" id="1.10.287.280">
    <property type="match status" value="1"/>
</dbReference>
<reference evidence="10" key="1">
    <citation type="submission" date="2017-01" db="EMBL/GenBank/DDBJ databases">
        <authorList>
            <person name="Wang Y."/>
            <person name="White M."/>
            <person name="Kvist S."/>
            <person name="Moncalvo J.-M."/>
        </authorList>
    </citation>
    <scope>NUCLEOTIDE SEQUENCE [LARGE SCALE GENOMIC DNA]</scope>
    <source>
        <strain evidence="10">COL-18-3</strain>
    </source>
</reference>
<dbReference type="Pfam" id="PF00940">
    <property type="entry name" value="RNA_pol"/>
    <property type="match status" value="1"/>
</dbReference>
<dbReference type="PANTHER" id="PTHR10102:SF0">
    <property type="entry name" value="DNA-DIRECTED RNA POLYMERASE, MITOCHONDRIAL"/>
    <property type="match status" value="1"/>
</dbReference>
<dbReference type="GO" id="GO:0034245">
    <property type="term" value="C:mitochondrial DNA-directed RNA polymerase complex"/>
    <property type="evidence" value="ECO:0007669"/>
    <property type="project" value="TreeGrafter"/>
</dbReference>
<dbReference type="PANTHER" id="PTHR10102">
    <property type="entry name" value="DNA-DIRECTED RNA POLYMERASE, MITOCHONDRIAL"/>
    <property type="match status" value="1"/>
</dbReference>
<dbReference type="InterPro" id="IPR043502">
    <property type="entry name" value="DNA/RNA_pol_sf"/>
</dbReference>
<accession>A0A1R1PSJ5</accession>
<dbReference type="GO" id="GO:0001018">
    <property type="term" value="F:mitochondrial promoter sequence-specific DNA binding"/>
    <property type="evidence" value="ECO:0007669"/>
    <property type="project" value="TreeGrafter"/>
</dbReference>
<dbReference type="InterPro" id="IPR046950">
    <property type="entry name" value="DNA-dir_Rpol_C_phage-type"/>
</dbReference>
<evidence type="ECO:0000256" key="5">
    <source>
        <dbReference type="ARBA" id="ARBA00022695"/>
    </source>
</evidence>
<evidence type="ECO:0000256" key="2">
    <source>
        <dbReference type="ARBA" id="ARBA00012418"/>
    </source>
</evidence>
<evidence type="ECO:0000259" key="8">
    <source>
        <dbReference type="SMART" id="SM01311"/>
    </source>
</evidence>
<evidence type="ECO:0000313" key="10">
    <source>
        <dbReference type="Proteomes" id="UP000188320"/>
    </source>
</evidence>